<evidence type="ECO:0000313" key="3">
    <source>
        <dbReference type="EMBL" id="GAA5177991.1"/>
    </source>
</evidence>
<dbReference type="EMBL" id="BAABJQ010000001">
    <property type="protein sequence ID" value="GAA5177991.1"/>
    <property type="molecule type" value="Genomic_DNA"/>
</dbReference>
<feature type="region of interest" description="Disordered" evidence="1">
    <location>
        <begin position="1"/>
        <end position="21"/>
    </location>
</feature>
<dbReference type="InterPro" id="IPR036071">
    <property type="entry name" value="AMMECR1_dom_sf"/>
</dbReference>
<dbReference type="PANTHER" id="PTHR13016:SF0">
    <property type="entry name" value="AMME SYNDROME CANDIDATE GENE 1 PROTEIN"/>
    <property type="match status" value="1"/>
</dbReference>
<dbReference type="Gene3D" id="3.30.700.20">
    <property type="entry name" value="Hypothetical protein ph0010, domain 1"/>
    <property type="match status" value="1"/>
</dbReference>
<proteinExistence type="predicted"/>
<dbReference type="InterPro" id="IPR027623">
    <property type="entry name" value="AmmeMemoSam_A"/>
</dbReference>
<dbReference type="Gene3D" id="3.30.1490.150">
    <property type="entry name" value="Hypothetical protein ph0010, domain 2"/>
    <property type="match status" value="1"/>
</dbReference>
<dbReference type="PANTHER" id="PTHR13016">
    <property type="entry name" value="AMMECR1 HOMOLOG"/>
    <property type="match status" value="1"/>
</dbReference>
<evidence type="ECO:0000259" key="2">
    <source>
        <dbReference type="PROSITE" id="PS51112"/>
    </source>
</evidence>
<evidence type="ECO:0000313" key="4">
    <source>
        <dbReference type="Proteomes" id="UP001501570"/>
    </source>
</evidence>
<dbReference type="PROSITE" id="PS51112">
    <property type="entry name" value="AMMECR1"/>
    <property type="match status" value="1"/>
</dbReference>
<dbReference type="Pfam" id="PF01871">
    <property type="entry name" value="AMMECR1"/>
    <property type="match status" value="1"/>
</dbReference>
<organism evidence="3 4">
    <name type="scientific">Rugosimonospora acidiphila</name>
    <dbReference type="NCBI Taxonomy" id="556531"/>
    <lineage>
        <taxon>Bacteria</taxon>
        <taxon>Bacillati</taxon>
        <taxon>Actinomycetota</taxon>
        <taxon>Actinomycetes</taxon>
        <taxon>Micromonosporales</taxon>
        <taxon>Micromonosporaceae</taxon>
        <taxon>Rugosimonospora</taxon>
    </lineage>
</organism>
<dbReference type="SUPFAM" id="SSF143447">
    <property type="entry name" value="AMMECR1-like"/>
    <property type="match status" value="1"/>
</dbReference>
<feature type="domain" description="AMMECR1" evidence="2">
    <location>
        <begin position="1"/>
        <end position="176"/>
    </location>
</feature>
<dbReference type="InterPro" id="IPR002733">
    <property type="entry name" value="AMMECR1_domain"/>
</dbReference>
<dbReference type="InterPro" id="IPR027485">
    <property type="entry name" value="AMMECR1_N"/>
</dbReference>
<name>A0ABP9RJM6_9ACTN</name>
<dbReference type="InterPro" id="IPR023473">
    <property type="entry name" value="AMMECR1"/>
</dbReference>
<dbReference type="NCBIfam" id="TIGR04335">
    <property type="entry name" value="AmmeMemoSam_A"/>
    <property type="match status" value="1"/>
</dbReference>
<gene>
    <name evidence="3" type="ORF">GCM10023322_04030</name>
</gene>
<feature type="compositionally biased region" description="Basic and acidic residues" evidence="1">
    <location>
        <begin position="12"/>
        <end position="21"/>
    </location>
</feature>
<dbReference type="Proteomes" id="UP001501570">
    <property type="component" value="Unassembled WGS sequence"/>
</dbReference>
<reference evidence="4" key="1">
    <citation type="journal article" date="2019" name="Int. J. Syst. Evol. Microbiol.">
        <title>The Global Catalogue of Microorganisms (GCM) 10K type strain sequencing project: providing services to taxonomists for standard genome sequencing and annotation.</title>
        <authorList>
            <consortium name="The Broad Institute Genomics Platform"/>
            <consortium name="The Broad Institute Genome Sequencing Center for Infectious Disease"/>
            <person name="Wu L."/>
            <person name="Ma J."/>
        </authorList>
    </citation>
    <scope>NUCLEOTIDE SEQUENCE [LARGE SCALE GENOMIC DNA]</scope>
    <source>
        <strain evidence="4">JCM 18304</strain>
    </source>
</reference>
<sequence>MAAVAARLRGAPPDDRPPVEARLHRPGASFVTLETDGRLRGCIGSLLPVRPLYLDVARNARRATTDPRLPPVTRADWPGLAVSVSVLTDPAPLPVRELAGLVAALRPGLDGLILTDGRRRATFLPAVWRKLADPDQFVRALLAKGGWPDGAWPDGMRAARYTSEEFTDAPPREDIG</sequence>
<evidence type="ECO:0000256" key="1">
    <source>
        <dbReference type="SAM" id="MobiDB-lite"/>
    </source>
</evidence>
<protein>
    <recommendedName>
        <fullName evidence="2">AMMECR1 domain-containing protein</fullName>
    </recommendedName>
</protein>
<keyword evidence="4" id="KW-1185">Reference proteome</keyword>
<accession>A0ABP9RJM6</accession>
<comment type="caution">
    <text evidence="3">The sequence shown here is derived from an EMBL/GenBank/DDBJ whole genome shotgun (WGS) entry which is preliminary data.</text>
</comment>